<organism evidence="3 4">
    <name type="scientific">Streptomyces roseoverticillatus</name>
    <dbReference type="NCBI Taxonomy" id="66429"/>
    <lineage>
        <taxon>Bacteria</taxon>
        <taxon>Bacillati</taxon>
        <taxon>Actinomycetota</taxon>
        <taxon>Actinomycetes</taxon>
        <taxon>Kitasatosporales</taxon>
        <taxon>Streptomycetaceae</taxon>
        <taxon>Streptomyces</taxon>
    </lineage>
</organism>
<keyword evidence="4" id="KW-1185">Reference proteome</keyword>
<accession>A0ABV3J1H1</accession>
<feature type="transmembrane region" description="Helical" evidence="2">
    <location>
        <begin position="100"/>
        <end position="120"/>
    </location>
</feature>
<dbReference type="Proteomes" id="UP001552479">
    <property type="component" value="Unassembled WGS sequence"/>
</dbReference>
<keyword evidence="2" id="KW-0812">Transmembrane</keyword>
<dbReference type="NCBIfam" id="NF041646">
    <property type="entry name" value="VC0807_fam"/>
    <property type="match status" value="1"/>
</dbReference>
<feature type="transmembrane region" description="Helical" evidence="2">
    <location>
        <begin position="158"/>
        <end position="178"/>
    </location>
</feature>
<evidence type="ECO:0000256" key="2">
    <source>
        <dbReference type="SAM" id="Phobius"/>
    </source>
</evidence>
<comment type="caution">
    <text evidence="3">The sequence shown here is derived from an EMBL/GenBank/DDBJ whole genome shotgun (WGS) entry which is preliminary data.</text>
</comment>
<dbReference type="EMBL" id="JBFASG010000035">
    <property type="protein sequence ID" value="MEV4926541.1"/>
    <property type="molecule type" value="Genomic_DNA"/>
</dbReference>
<keyword evidence="2" id="KW-1133">Transmembrane helix</keyword>
<feature type="transmembrane region" description="Helical" evidence="2">
    <location>
        <begin position="40"/>
        <end position="58"/>
    </location>
</feature>
<feature type="region of interest" description="Disordered" evidence="1">
    <location>
        <begin position="224"/>
        <end position="243"/>
    </location>
</feature>
<evidence type="ECO:0000256" key="1">
    <source>
        <dbReference type="SAM" id="MobiDB-lite"/>
    </source>
</evidence>
<keyword evidence="2" id="KW-0472">Membrane</keyword>
<reference evidence="3 4" key="1">
    <citation type="submission" date="2024-06" db="EMBL/GenBank/DDBJ databases">
        <title>The Natural Products Discovery Center: Release of the First 8490 Sequenced Strains for Exploring Actinobacteria Biosynthetic Diversity.</title>
        <authorList>
            <person name="Kalkreuter E."/>
            <person name="Kautsar S.A."/>
            <person name="Yang D."/>
            <person name="Bader C.D."/>
            <person name="Teijaro C.N."/>
            <person name="Fluegel L."/>
            <person name="Davis C.M."/>
            <person name="Simpson J.R."/>
            <person name="Lauterbach L."/>
            <person name="Steele A.D."/>
            <person name="Gui C."/>
            <person name="Meng S."/>
            <person name="Li G."/>
            <person name="Viehrig K."/>
            <person name="Ye F."/>
            <person name="Su P."/>
            <person name="Kiefer A.F."/>
            <person name="Nichols A."/>
            <person name="Cepeda A.J."/>
            <person name="Yan W."/>
            <person name="Fan B."/>
            <person name="Jiang Y."/>
            <person name="Adhikari A."/>
            <person name="Zheng C.-J."/>
            <person name="Schuster L."/>
            <person name="Cowan T.M."/>
            <person name="Smanski M.J."/>
            <person name="Chevrette M.G."/>
            <person name="De Carvalho L.P.S."/>
            <person name="Shen B."/>
        </authorList>
    </citation>
    <scope>NUCLEOTIDE SEQUENCE [LARGE SCALE GENOMIC DNA]</scope>
    <source>
        <strain evidence="3 4">NPDC053791</strain>
    </source>
</reference>
<gene>
    <name evidence="3" type="ORF">AB0L03_27560</name>
</gene>
<dbReference type="RefSeq" id="WP_366089924.1">
    <property type="nucleotide sequence ID" value="NZ_JBFASG010000035.1"/>
</dbReference>
<protein>
    <submittedName>
        <fullName evidence="3">VC0807 family protein</fullName>
    </submittedName>
</protein>
<evidence type="ECO:0000313" key="3">
    <source>
        <dbReference type="EMBL" id="MEV4926541.1"/>
    </source>
</evidence>
<sequence>MDKKPTAPTTSPVMLVLRPLVVDIGIPLAVSYLLHSVLGLSQIVSLVLSSVLPVVRTVASLVSRRSVNRLAGLMLLVNTVGIGLSLVSGDARLAVAKDGALSSVVGIAMVWSAFAGQPMVSAGLKPVLTKGEPVRIAAWDRLSVGSARFRRAERGFTLAWGLSLVGECAARVVGAYTLPVSTMAWLSTVFLLGAFVVAFIAGAPFHNRIEKLVEAEAEAAVSGVAERLETEDPAPGDPVITVA</sequence>
<feature type="transmembrane region" description="Helical" evidence="2">
    <location>
        <begin position="184"/>
        <end position="205"/>
    </location>
</feature>
<evidence type="ECO:0000313" key="4">
    <source>
        <dbReference type="Proteomes" id="UP001552479"/>
    </source>
</evidence>
<feature type="transmembrane region" description="Helical" evidence="2">
    <location>
        <begin position="70"/>
        <end position="88"/>
    </location>
</feature>
<proteinExistence type="predicted"/>
<name>A0ABV3J1H1_9ACTN</name>